<dbReference type="OrthoDB" id="128422at2"/>
<dbReference type="InterPro" id="IPR019108">
    <property type="entry name" value="Caa3_assmbl_CtaG-rel"/>
</dbReference>
<reference evidence="8" key="1">
    <citation type="submission" date="2016-10" db="EMBL/GenBank/DDBJ databases">
        <authorList>
            <person name="Varghese N."/>
            <person name="Submissions S."/>
        </authorList>
    </citation>
    <scope>NUCLEOTIDE SEQUENCE [LARGE SCALE GENOMIC DNA]</scope>
    <source>
        <strain evidence="8">CGMCC 1.6199</strain>
    </source>
</reference>
<dbReference type="Pfam" id="PF09678">
    <property type="entry name" value="Caa3_CtaG"/>
    <property type="match status" value="1"/>
</dbReference>
<dbReference type="NCBIfam" id="TIGR02737">
    <property type="entry name" value="caa3_CtaG"/>
    <property type="match status" value="1"/>
</dbReference>
<evidence type="ECO:0000256" key="4">
    <source>
        <dbReference type="ARBA" id="ARBA00022989"/>
    </source>
</evidence>
<dbReference type="AlphaFoldDB" id="A0A1G9MVG6"/>
<dbReference type="GO" id="GO:0005886">
    <property type="term" value="C:plasma membrane"/>
    <property type="evidence" value="ECO:0007669"/>
    <property type="project" value="UniProtKB-SubCell"/>
</dbReference>
<organism evidence="7 8">
    <name type="scientific">Sediminibacillus halophilus</name>
    <dbReference type="NCBI Taxonomy" id="482461"/>
    <lineage>
        <taxon>Bacteria</taxon>
        <taxon>Bacillati</taxon>
        <taxon>Bacillota</taxon>
        <taxon>Bacilli</taxon>
        <taxon>Bacillales</taxon>
        <taxon>Bacillaceae</taxon>
        <taxon>Sediminibacillus</taxon>
    </lineage>
</organism>
<keyword evidence="8" id="KW-1185">Reference proteome</keyword>
<feature type="transmembrane region" description="Helical" evidence="6">
    <location>
        <begin position="150"/>
        <end position="169"/>
    </location>
</feature>
<evidence type="ECO:0000256" key="5">
    <source>
        <dbReference type="ARBA" id="ARBA00023136"/>
    </source>
</evidence>
<feature type="transmembrane region" description="Helical" evidence="6">
    <location>
        <begin position="189"/>
        <end position="208"/>
    </location>
</feature>
<comment type="subcellular location">
    <subcellularLocation>
        <location evidence="1">Cell membrane</location>
        <topology evidence="1">Multi-pass membrane protein</topology>
    </subcellularLocation>
</comment>
<evidence type="ECO:0000313" key="7">
    <source>
        <dbReference type="EMBL" id="SDL77897.1"/>
    </source>
</evidence>
<dbReference type="InterPro" id="IPR014108">
    <property type="entry name" value="Caa3-assmbl_CtaG"/>
</dbReference>
<feature type="transmembrane region" description="Helical" evidence="6">
    <location>
        <begin position="124"/>
        <end position="143"/>
    </location>
</feature>
<keyword evidence="5 6" id="KW-0472">Membrane</keyword>
<accession>A0A1G9MVG6</accession>
<feature type="transmembrane region" description="Helical" evidence="6">
    <location>
        <begin position="12"/>
        <end position="32"/>
    </location>
</feature>
<keyword evidence="2" id="KW-1003">Cell membrane</keyword>
<gene>
    <name evidence="7" type="ORF">SAMN05216244_0731</name>
</gene>
<evidence type="ECO:0000256" key="6">
    <source>
        <dbReference type="SAM" id="Phobius"/>
    </source>
</evidence>
<evidence type="ECO:0000256" key="3">
    <source>
        <dbReference type="ARBA" id="ARBA00022692"/>
    </source>
</evidence>
<dbReference type="Proteomes" id="UP000182347">
    <property type="component" value="Unassembled WGS sequence"/>
</dbReference>
<dbReference type="RefSeq" id="WP_074597484.1">
    <property type="nucleotide sequence ID" value="NZ_FNHF01000001.1"/>
</dbReference>
<feature type="transmembrane region" description="Helical" evidence="6">
    <location>
        <begin position="85"/>
        <end position="104"/>
    </location>
</feature>
<proteinExistence type="predicted"/>
<feature type="transmembrane region" description="Helical" evidence="6">
    <location>
        <begin position="52"/>
        <end position="73"/>
    </location>
</feature>
<sequence>MWLELQIFGFRALWSPYYLLFVIALGLLYYLITITFRERFTDKARPTSKQLIYFYTGLVILYLIKGSPIDLLSHIMFTSHMVQMSLYYLVFPILIIKGIPEWIWRSVFSVPGLKQVLHLLTKPLIALLLFNGLFSMYHMPVIFDFAKANVIAHAVITTVILAAAFLVWWPIFTPIKEMDKLSPLMKIGYIFANGVLITPACGLIIFSGHSLYATYSETSGWIQAMSLCVPQSVLNGLPLTGPEMFSPIPVLEDQQLGGILMKIMQEIVYGFVLARIFFGWFNKSVDKVDPMPSTNTTTEA</sequence>
<dbReference type="STRING" id="482461.SAMN05216244_0731"/>
<evidence type="ECO:0000313" key="8">
    <source>
        <dbReference type="Proteomes" id="UP000182347"/>
    </source>
</evidence>
<keyword evidence="3 6" id="KW-0812">Transmembrane</keyword>
<protein>
    <submittedName>
        <fullName evidence="7">Putative membrane protein</fullName>
    </submittedName>
</protein>
<name>A0A1G9MVG6_9BACI</name>
<evidence type="ECO:0000256" key="1">
    <source>
        <dbReference type="ARBA" id="ARBA00004651"/>
    </source>
</evidence>
<evidence type="ECO:0000256" key="2">
    <source>
        <dbReference type="ARBA" id="ARBA00022475"/>
    </source>
</evidence>
<keyword evidence="4 6" id="KW-1133">Transmembrane helix</keyword>
<dbReference type="EMBL" id="FNHF01000001">
    <property type="protein sequence ID" value="SDL77897.1"/>
    <property type="molecule type" value="Genomic_DNA"/>
</dbReference>